<feature type="domain" description="HPr" evidence="5">
    <location>
        <begin position="1"/>
        <end position="86"/>
    </location>
</feature>
<protein>
    <submittedName>
        <fullName evidence="6">HPr family phosphocarrier protein</fullName>
    </submittedName>
</protein>
<dbReference type="InterPro" id="IPR050399">
    <property type="entry name" value="HPr"/>
</dbReference>
<evidence type="ECO:0000256" key="4">
    <source>
        <dbReference type="ARBA" id="ARBA00022683"/>
    </source>
</evidence>
<keyword evidence="3" id="KW-0963">Cytoplasm</keyword>
<accession>A0A9E2KL57</accession>
<comment type="similarity">
    <text evidence="2">Belongs to the HPr family.</text>
</comment>
<dbReference type="Proteomes" id="UP000824150">
    <property type="component" value="Unassembled WGS sequence"/>
</dbReference>
<comment type="subcellular location">
    <subcellularLocation>
        <location evidence="1">Cytoplasm</location>
    </subcellularLocation>
</comment>
<dbReference type="AlphaFoldDB" id="A0A9E2KL57"/>
<name>A0A9E2KL57_9GAMM</name>
<dbReference type="InterPro" id="IPR000032">
    <property type="entry name" value="HPr-like"/>
</dbReference>
<reference evidence="6" key="1">
    <citation type="journal article" date="2021" name="PeerJ">
        <title>Extensive microbial diversity within the chicken gut microbiome revealed by metagenomics and culture.</title>
        <authorList>
            <person name="Gilroy R."/>
            <person name="Ravi A."/>
            <person name="Getino M."/>
            <person name="Pursley I."/>
            <person name="Horton D.L."/>
            <person name="Alikhan N.F."/>
            <person name="Baker D."/>
            <person name="Gharbi K."/>
            <person name="Hall N."/>
            <person name="Watson M."/>
            <person name="Adriaenssens E.M."/>
            <person name="Foster-Nyarko E."/>
            <person name="Jarju S."/>
            <person name="Secka A."/>
            <person name="Antonio M."/>
            <person name="Oren A."/>
            <person name="Chaudhuri R.R."/>
            <person name="La Ragione R."/>
            <person name="Hildebrand F."/>
            <person name="Pallen M.J."/>
        </authorList>
    </citation>
    <scope>NUCLEOTIDE SEQUENCE</scope>
    <source>
        <strain evidence="6">687</strain>
    </source>
</reference>
<evidence type="ECO:0000256" key="1">
    <source>
        <dbReference type="ARBA" id="ARBA00004496"/>
    </source>
</evidence>
<dbReference type="CDD" id="cd00367">
    <property type="entry name" value="PTS-HPr_like"/>
    <property type="match status" value="1"/>
</dbReference>
<dbReference type="PANTHER" id="PTHR33705">
    <property type="entry name" value="PHOSPHOCARRIER PROTEIN HPR"/>
    <property type="match status" value="1"/>
</dbReference>
<dbReference type="SUPFAM" id="SSF55594">
    <property type="entry name" value="HPr-like"/>
    <property type="match status" value="1"/>
</dbReference>
<sequence length="86" mass="9300">MLKFNYIITNKEGVHARPAGIIIKKASEFNSLVELFAKGQTVSLKGGIFALMGLGLRAGDELDLTFKGDDEQAAYDAVTALIKELL</sequence>
<dbReference type="GO" id="GO:0009401">
    <property type="term" value="P:phosphoenolpyruvate-dependent sugar phosphotransferase system"/>
    <property type="evidence" value="ECO:0007669"/>
    <property type="project" value="UniProtKB-KW"/>
</dbReference>
<reference evidence="6" key="2">
    <citation type="submission" date="2021-04" db="EMBL/GenBank/DDBJ databases">
        <authorList>
            <person name="Gilroy R."/>
        </authorList>
    </citation>
    <scope>NUCLEOTIDE SEQUENCE</scope>
    <source>
        <strain evidence="6">687</strain>
    </source>
</reference>
<comment type="caution">
    <text evidence="6">The sequence shown here is derived from an EMBL/GenBank/DDBJ whole genome shotgun (WGS) entry which is preliminary data.</text>
</comment>
<evidence type="ECO:0000256" key="2">
    <source>
        <dbReference type="ARBA" id="ARBA00010736"/>
    </source>
</evidence>
<proteinExistence type="inferred from homology"/>
<dbReference type="Pfam" id="PF00381">
    <property type="entry name" value="PTS-HPr"/>
    <property type="match status" value="1"/>
</dbReference>
<evidence type="ECO:0000256" key="3">
    <source>
        <dbReference type="ARBA" id="ARBA00022490"/>
    </source>
</evidence>
<dbReference type="PRINTS" id="PR00107">
    <property type="entry name" value="PHOSPHOCPHPR"/>
</dbReference>
<evidence type="ECO:0000313" key="6">
    <source>
        <dbReference type="EMBL" id="MBU3825894.1"/>
    </source>
</evidence>
<dbReference type="GO" id="GO:0005737">
    <property type="term" value="C:cytoplasm"/>
    <property type="evidence" value="ECO:0007669"/>
    <property type="project" value="UniProtKB-SubCell"/>
</dbReference>
<organism evidence="6 7">
    <name type="scientific">Candidatus Anaerobiospirillum merdipullorum</name>
    <dbReference type="NCBI Taxonomy" id="2838450"/>
    <lineage>
        <taxon>Bacteria</taxon>
        <taxon>Pseudomonadati</taxon>
        <taxon>Pseudomonadota</taxon>
        <taxon>Gammaproteobacteria</taxon>
        <taxon>Aeromonadales</taxon>
        <taxon>Succinivibrionaceae</taxon>
        <taxon>Anaerobiospirillum</taxon>
    </lineage>
</organism>
<evidence type="ECO:0000259" key="5">
    <source>
        <dbReference type="PROSITE" id="PS51350"/>
    </source>
</evidence>
<dbReference type="NCBIfam" id="TIGR01003">
    <property type="entry name" value="PTS_HPr_family"/>
    <property type="match status" value="1"/>
</dbReference>
<dbReference type="Gene3D" id="3.30.1340.10">
    <property type="entry name" value="HPr-like"/>
    <property type="match status" value="1"/>
</dbReference>
<dbReference type="InterPro" id="IPR035895">
    <property type="entry name" value="HPr-like_sf"/>
</dbReference>
<gene>
    <name evidence="6" type="ORF">IAA31_00145</name>
</gene>
<dbReference type="PANTHER" id="PTHR33705:SF2">
    <property type="entry name" value="PHOSPHOCARRIER PROTEIN NPR"/>
    <property type="match status" value="1"/>
</dbReference>
<evidence type="ECO:0000313" key="7">
    <source>
        <dbReference type="Proteomes" id="UP000824150"/>
    </source>
</evidence>
<dbReference type="EMBL" id="JAHLFG010000001">
    <property type="protein sequence ID" value="MBU3825894.1"/>
    <property type="molecule type" value="Genomic_DNA"/>
</dbReference>
<keyword evidence="4" id="KW-0598">Phosphotransferase system</keyword>
<dbReference type="PROSITE" id="PS51350">
    <property type="entry name" value="PTS_HPR_DOM"/>
    <property type="match status" value="1"/>
</dbReference>